<keyword evidence="2" id="KW-1185">Reference proteome</keyword>
<evidence type="ECO:0000313" key="1">
    <source>
        <dbReference type="EMBL" id="CAG8503652.1"/>
    </source>
</evidence>
<protein>
    <submittedName>
        <fullName evidence="1">4021_t:CDS:1</fullName>
    </submittedName>
</protein>
<proteinExistence type="predicted"/>
<name>A0ACA9L2D8_9GLOM</name>
<dbReference type="Proteomes" id="UP000789860">
    <property type="component" value="Unassembled WGS sequence"/>
</dbReference>
<sequence length="114" mass="13375">VDNEDQVLNELSEYLGKSGGFAKKYLWDNFTSKPINWWNLLDMQSILVKDLHNNNVEVDRDLVYLNNQEARNDSENNKIEVLDDDNITNFSNRLINMFNNGEYEFDEYLSTTAT</sequence>
<organism evidence="1 2">
    <name type="scientific">Scutellospora calospora</name>
    <dbReference type="NCBI Taxonomy" id="85575"/>
    <lineage>
        <taxon>Eukaryota</taxon>
        <taxon>Fungi</taxon>
        <taxon>Fungi incertae sedis</taxon>
        <taxon>Mucoromycota</taxon>
        <taxon>Glomeromycotina</taxon>
        <taxon>Glomeromycetes</taxon>
        <taxon>Diversisporales</taxon>
        <taxon>Gigasporaceae</taxon>
        <taxon>Scutellospora</taxon>
    </lineage>
</organism>
<gene>
    <name evidence="1" type="ORF">SCALOS_LOCUS3355</name>
</gene>
<evidence type="ECO:0000313" key="2">
    <source>
        <dbReference type="Proteomes" id="UP000789860"/>
    </source>
</evidence>
<feature type="non-terminal residue" evidence="1">
    <location>
        <position position="1"/>
    </location>
</feature>
<accession>A0ACA9L2D8</accession>
<reference evidence="1" key="1">
    <citation type="submission" date="2021-06" db="EMBL/GenBank/DDBJ databases">
        <authorList>
            <person name="Kallberg Y."/>
            <person name="Tangrot J."/>
            <person name="Rosling A."/>
        </authorList>
    </citation>
    <scope>NUCLEOTIDE SEQUENCE</scope>
    <source>
        <strain evidence="1">AU212A</strain>
    </source>
</reference>
<comment type="caution">
    <text evidence="1">The sequence shown here is derived from an EMBL/GenBank/DDBJ whole genome shotgun (WGS) entry which is preliminary data.</text>
</comment>
<dbReference type="EMBL" id="CAJVPM010003609">
    <property type="protein sequence ID" value="CAG8503652.1"/>
    <property type="molecule type" value="Genomic_DNA"/>
</dbReference>